<sequence>MATCYASLRSLLPLEFIKVMKWGMKEHIHFIWAFKKASHISHAKDSSIHSQ</sequence>
<reference evidence="1" key="1">
    <citation type="submission" date="2023-10" db="EMBL/GenBank/DDBJ databases">
        <authorList>
            <person name="Domelevo Entfellner J.-B."/>
        </authorList>
    </citation>
    <scope>NUCLEOTIDE SEQUENCE</scope>
</reference>
<gene>
    <name evidence="1" type="ORF">AYBTSS11_LOCUS20440</name>
</gene>
<proteinExistence type="predicted"/>
<keyword evidence="2" id="KW-1185">Reference proteome</keyword>
<dbReference type="Proteomes" id="UP001189624">
    <property type="component" value="Chromosome 6"/>
</dbReference>
<accession>A0AA86T718</accession>
<evidence type="ECO:0000313" key="1">
    <source>
        <dbReference type="EMBL" id="CAJ1964671.1"/>
    </source>
</evidence>
<name>A0AA86T718_9FABA</name>
<evidence type="ECO:0000313" key="2">
    <source>
        <dbReference type="Proteomes" id="UP001189624"/>
    </source>
</evidence>
<dbReference type="EMBL" id="OY731403">
    <property type="protein sequence ID" value="CAJ1964671.1"/>
    <property type="molecule type" value="Genomic_DNA"/>
</dbReference>
<protein>
    <submittedName>
        <fullName evidence="1">Uncharacterized protein</fullName>
    </submittedName>
</protein>
<organism evidence="1 2">
    <name type="scientific">Sphenostylis stenocarpa</name>
    <dbReference type="NCBI Taxonomy" id="92480"/>
    <lineage>
        <taxon>Eukaryota</taxon>
        <taxon>Viridiplantae</taxon>
        <taxon>Streptophyta</taxon>
        <taxon>Embryophyta</taxon>
        <taxon>Tracheophyta</taxon>
        <taxon>Spermatophyta</taxon>
        <taxon>Magnoliopsida</taxon>
        <taxon>eudicotyledons</taxon>
        <taxon>Gunneridae</taxon>
        <taxon>Pentapetalae</taxon>
        <taxon>rosids</taxon>
        <taxon>fabids</taxon>
        <taxon>Fabales</taxon>
        <taxon>Fabaceae</taxon>
        <taxon>Papilionoideae</taxon>
        <taxon>50 kb inversion clade</taxon>
        <taxon>NPAAA clade</taxon>
        <taxon>indigoferoid/millettioid clade</taxon>
        <taxon>Phaseoleae</taxon>
        <taxon>Sphenostylis</taxon>
    </lineage>
</organism>
<dbReference type="AlphaFoldDB" id="A0AA86T718"/>
<dbReference type="Gramene" id="rna-AYBTSS11_LOCUS20440">
    <property type="protein sequence ID" value="CAJ1964671.1"/>
    <property type="gene ID" value="gene-AYBTSS11_LOCUS20440"/>
</dbReference>